<reference evidence="2 3" key="1">
    <citation type="submission" date="2018-11" db="EMBL/GenBank/DDBJ databases">
        <title>Chitinophaga lutea sp.nov., isolate from arsenic contaminated soil.</title>
        <authorList>
            <person name="Zong Y."/>
        </authorList>
    </citation>
    <scope>NUCLEOTIDE SEQUENCE [LARGE SCALE GENOMIC DNA]</scope>
    <source>
        <strain evidence="2 3">ZY74</strain>
    </source>
</reference>
<dbReference type="AlphaFoldDB" id="A0A3N4PTE6"/>
<name>A0A3N4PTE6_9BACT</name>
<evidence type="ECO:0000313" key="2">
    <source>
        <dbReference type="EMBL" id="RPE08281.1"/>
    </source>
</evidence>
<dbReference type="EMBL" id="RPDH01000002">
    <property type="protein sequence ID" value="RPE08281.1"/>
    <property type="molecule type" value="Genomic_DNA"/>
</dbReference>
<dbReference type="Proteomes" id="UP000278351">
    <property type="component" value="Unassembled WGS sequence"/>
</dbReference>
<evidence type="ECO:0000256" key="1">
    <source>
        <dbReference type="SAM" id="MobiDB-lite"/>
    </source>
</evidence>
<organism evidence="2 3">
    <name type="scientific">Chitinophaga lutea</name>
    <dbReference type="NCBI Taxonomy" id="2488634"/>
    <lineage>
        <taxon>Bacteria</taxon>
        <taxon>Pseudomonadati</taxon>
        <taxon>Bacteroidota</taxon>
        <taxon>Chitinophagia</taxon>
        <taxon>Chitinophagales</taxon>
        <taxon>Chitinophagaceae</taxon>
        <taxon>Chitinophaga</taxon>
    </lineage>
</organism>
<dbReference type="Pfam" id="PF14060">
    <property type="entry name" value="DUF4252"/>
    <property type="match status" value="1"/>
</dbReference>
<comment type="caution">
    <text evidence="2">The sequence shown here is derived from an EMBL/GenBank/DDBJ whole genome shotgun (WGS) entry which is preliminary data.</text>
</comment>
<gene>
    <name evidence="2" type="ORF">EGT74_14565</name>
</gene>
<dbReference type="InterPro" id="IPR025348">
    <property type="entry name" value="DUF4252"/>
</dbReference>
<protein>
    <submittedName>
        <fullName evidence="2">DUF4252 domain-containing protein</fullName>
    </submittedName>
</protein>
<proteinExistence type="predicted"/>
<sequence length="254" mass="28468">MIRSWPISKHRKHCRYCQRISTAGNHKWRSSVTCKRLPRYSNTTEIKRHSKRKAHETAHPQGSLGFENKSKHMKRITFLLIIALCTSQFALAQSTIDKFFLKYQDDPAFTVINITPKMFSMFSKLSMDDPDAKKIVSVASKLKGMRILVKEDAKDGQKLFKEAVSFLGAGLEELMTVRDKEADVKFMVREHASGNIAELVMLVGSTDEFVALTVFGDISLNELAGIAGDMKIDGFENLGKLRGDKGSKGPKGPK</sequence>
<feature type="region of interest" description="Disordered" evidence="1">
    <location>
        <begin position="45"/>
        <end position="66"/>
    </location>
</feature>
<keyword evidence="3" id="KW-1185">Reference proteome</keyword>
<evidence type="ECO:0000313" key="3">
    <source>
        <dbReference type="Proteomes" id="UP000278351"/>
    </source>
</evidence>
<accession>A0A3N4PTE6</accession>